<dbReference type="PROSITE" id="PS50110">
    <property type="entry name" value="RESPONSE_REGULATORY"/>
    <property type="match status" value="1"/>
</dbReference>
<reference evidence="5 6" key="1">
    <citation type="submission" date="2018-10" db="EMBL/GenBank/DDBJ databases">
        <title>Robbsia sp. DHC34, isolated from soil.</title>
        <authorList>
            <person name="Gao Z.-H."/>
            <person name="Qiu L.-H."/>
        </authorList>
    </citation>
    <scope>NUCLEOTIDE SEQUENCE [LARGE SCALE GENOMIC DNA]</scope>
    <source>
        <strain evidence="5 6">DHC34</strain>
    </source>
</reference>
<evidence type="ECO:0000313" key="6">
    <source>
        <dbReference type="Proteomes" id="UP000270342"/>
    </source>
</evidence>
<evidence type="ECO:0000256" key="3">
    <source>
        <dbReference type="SAM" id="MobiDB-lite"/>
    </source>
</evidence>
<dbReference type="GO" id="GO:0000160">
    <property type="term" value="P:phosphorelay signal transduction system"/>
    <property type="evidence" value="ECO:0007669"/>
    <property type="project" value="InterPro"/>
</dbReference>
<sequence length="173" mass="19303">MCTDAGSARRHEPDTPMPYNDYDRQMPYATGLPVMQTASHRRVLVVDDDVELARSMVTILEVEGFSARHVSTGLDAVLMTRRWQPQVVLLDLSMPQGNGWEVASVLRDGLAPDCFLIAHSALLHEPADIVRCRESGFDACMPKPCDIDALLTMLEDFFGPGTMFRDANVSRHR</sequence>
<evidence type="ECO:0000256" key="1">
    <source>
        <dbReference type="ARBA" id="ARBA00022553"/>
    </source>
</evidence>
<feature type="domain" description="Response regulatory" evidence="4">
    <location>
        <begin position="42"/>
        <end position="158"/>
    </location>
</feature>
<feature type="modified residue" description="4-aspartylphosphate" evidence="2">
    <location>
        <position position="91"/>
    </location>
</feature>
<dbReference type="PANTHER" id="PTHR44591">
    <property type="entry name" value="STRESS RESPONSE REGULATOR PROTEIN 1"/>
    <property type="match status" value="1"/>
</dbReference>
<dbReference type="InterPro" id="IPR011006">
    <property type="entry name" value="CheY-like_superfamily"/>
</dbReference>
<dbReference type="EMBL" id="RBZU01000007">
    <property type="protein sequence ID" value="RKP53332.1"/>
    <property type="molecule type" value="Genomic_DNA"/>
</dbReference>
<accession>A0A494XU19</accession>
<dbReference type="SMART" id="SM00448">
    <property type="entry name" value="REC"/>
    <property type="match status" value="1"/>
</dbReference>
<dbReference type="InterPro" id="IPR050595">
    <property type="entry name" value="Bact_response_regulator"/>
</dbReference>
<keyword evidence="6" id="KW-1185">Reference proteome</keyword>
<evidence type="ECO:0000313" key="5">
    <source>
        <dbReference type="EMBL" id="RKP53332.1"/>
    </source>
</evidence>
<dbReference type="SUPFAM" id="SSF52172">
    <property type="entry name" value="CheY-like"/>
    <property type="match status" value="1"/>
</dbReference>
<dbReference type="AlphaFoldDB" id="A0A494XU19"/>
<dbReference type="InterPro" id="IPR001789">
    <property type="entry name" value="Sig_transdc_resp-reg_receiver"/>
</dbReference>
<proteinExistence type="predicted"/>
<comment type="caution">
    <text evidence="5">The sequence shown here is derived from an EMBL/GenBank/DDBJ whole genome shotgun (WGS) entry which is preliminary data.</text>
</comment>
<dbReference type="Gene3D" id="3.40.50.2300">
    <property type="match status" value="1"/>
</dbReference>
<gene>
    <name evidence="5" type="ORF">D7S86_16540</name>
</gene>
<protein>
    <submittedName>
        <fullName evidence="5">Response regulator</fullName>
    </submittedName>
</protein>
<keyword evidence="1 2" id="KW-0597">Phosphoprotein</keyword>
<dbReference type="CDD" id="cd00156">
    <property type="entry name" value="REC"/>
    <property type="match status" value="1"/>
</dbReference>
<dbReference type="Proteomes" id="UP000270342">
    <property type="component" value="Unassembled WGS sequence"/>
</dbReference>
<organism evidence="5 6">
    <name type="scientific">Pararobbsia silviterrae</name>
    <dbReference type="NCBI Taxonomy" id="1792498"/>
    <lineage>
        <taxon>Bacteria</taxon>
        <taxon>Pseudomonadati</taxon>
        <taxon>Pseudomonadota</taxon>
        <taxon>Betaproteobacteria</taxon>
        <taxon>Burkholderiales</taxon>
        <taxon>Burkholderiaceae</taxon>
        <taxon>Pararobbsia</taxon>
    </lineage>
</organism>
<feature type="region of interest" description="Disordered" evidence="3">
    <location>
        <begin position="1"/>
        <end position="20"/>
    </location>
</feature>
<dbReference type="Pfam" id="PF00072">
    <property type="entry name" value="Response_reg"/>
    <property type="match status" value="1"/>
</dbReference>
<dbReference type="PANTHER" id="PTHR44591:SF3">
    <property type="entry name" value="RESPONSE REGULATORY DOMAIN-CONTAINING PROTEIN"/>
    <property type="match status" value="1"/>
</dbReference>
<evidence type="ECO:0000259" key="4">
    <source>
        <dbReference type="PROSITE" id="PS50110"/>
    </source>
</evidence>
<name>A0A494XU19_9BURK</name>
<evidence type="ECO:0000256" key="2">
    <source>
        <dbReference type="PROSITE-ProRule" id="PRU00169"/>
    </source>
</evidence>